<evidence type="ECO:0000259" key="4">
    <source>
        <dbReference type="PROSITE" id="PS01180"/>
    </source>
</evidence>
<dbReference type="Gene3D" id="2.10.25.10">
    <property type="entry name" value="Laminin"/>
    <property type="match status" value="1"/>
</dbReference>
<evidence type="ECO:0000256" key="3">
    <source>
        <dbReference type="SAM" id="Phobius"/>
    </source>
</evidence>
<organism evidence="6 7">
    <name type="scientific">Lymnaea stagnalis</name>
    <name type="common">Great pond snail</name>
    <name type="synonym">Helix stagnalis</name>
    <dbReference type="NCBI Taxonomy" id="6523"/>
    <lineage>
        <taxon>Eukaryota</taxon>
        <taxon>Metazoa</taxon>
        <taxon>Spiralia</taxon>
        <taxon>Lophotrochozoa</taxon>
        <taxon>Mollusca</taxon>
        <taxon>Gastropoda</taxon>
        <taxon>Heterobranchia</taxon>
        <taxon>Euthyneura</taxon>
        <taxon>Panpulmonata</taxon>
        <taxon>Hygrophila</taxon>
        <taxon>Lymnaeoidea</taxon>
        <taxon>Lymnaeidae</taxon>
        <taxon>Lymnaea</taxon>
    </lineage>
</organism>
<name>A0AAV2I819_LYMST</name>
<gene>
    <name evidence="6" type="ORF">GSLYS_00016480001</name>
</gene>
<feature type="disulfide bond" evidence="2">
    <location>
        <begin position="189"/>
        <end position="206"/>
    </location>
</feature>
<dbReference type="Proteomes" id="UP001497497">
    <property type="component" value="Unassembled WGS sequence"/>
</dbReference>
<keyword evidence="1 2" id="KW-1015">Disulfide bond</keyword>
<keyword evidence="3" id="KW-0472">Membrane</keyword>
<dbReference type="PROSITE" id="PS00022">
    <property type="entry name" value="EGF_1"/>
    <property type="match status" value="1"/>
</dbReference>
<dbReference type="Gene3D" id="2.60.120.290">
    <property type="entry name" value="Spermadhesin, CUB domain"/>
    <property type="match status" value="1"/>
</dbReference>
<evidence type="ECO:0000313" key="7">
    <source>
        <dbReference type="Proteomes" id="UP001497497"/>
    </source>
</evidence>
<dbReference type="InterPro" id="IPR052129">
    <property type="entry name" value="Spermadhesin-Link_domain"/>
</dbReference>
<dbReference type="Pfam" id="PF00431">
    <property type="entry name" value="CUB"/>
    <property type="match status" value="1"/>
</dbReference>
<dbReference type="AlphaFoldDB" id="A0AAV2I819"/>
<keyword evidence="3" id="KW-0812">Transmembrane</keyword>
<dbReference type="PROSITE" id="PS01186">
    <property type="entry name" value="EGF_2"/>
    <property type="match status" value="1"/>
</dbReference>
<feature type="domain" description="EGF-like" evidence="5">
    <location>
        <begin position="180"/>
        <end position="218"/>
    </location>
</feature>
<evidence type="ECO:0000256" key="1">
    <source>
        <dbReference type="ARBA" id="ARBA00023157"/>
    </source>
</evidence>
<dbReference type="EMBL" id="CAXITT010000516">
    <property type="protein sequence ID" value="CAL1542946.1"/>
    <property type="molecule type" value="Genomic_DNA"/>
</dbReference>
<dbReference type="PANTHER" id="PTHR46908:SF4">
    <property type="entry name" value="TUMOR NECROSIS FACTOR-INDUCIBLE GENE 6 PROTEIN"/>
    <property type="match status" value="1"/>
</dbReference>
<evidence type="ECO:0000259" key="5">
    <source>
        <dbReference type="PROSITE" id="PS50026"/>
    </source>
</evidence>
<keyword evidence="7" id="KW-1185">Reference proteome</keyword>
<comment type="caution">
    <text evidence="2">Lacks conserved residue(s) required for the propagation of feature annotation.</text>
</comment>
<feature type="transmembrane region" description="Helical" evidence="3">
    <location>
        <begin position="21"/>
        <end position="41"/>
    </location>
</feature>
<protein>
    <submittedName>
        <fullName evidence="6">Uncharacterized protein</fullName>
    </submittedName>
</protein>
<dbReference type="InterPro" id="IPR035914">
    <property type="entry name" value="Sperma_CUB_dom_sf"/>
</dbReference>
<feature type="disulfide bond" evidence="2">
    <location>
        <begin position="208"/>
        <end position="217"/>
    </location>
</feature>
<keyword evidence="3" id="KW-1133">Transmembrane helix</keyword>
<accession>A0AAV2I819</accession>
<feature type="domain" description="CUB" evidence="4">
    <location>
        <begin position="50"/>
        <end position="173"/>
    </location>
</feature>
<dbReference type="SUPFAM" id="SSF57196">
    <property type="entry name" value="EGF/Laminin"/>
    <property type="match status" value="1"/>
</dbReference>
<feature type="non-terminal residue" evidence="6">
    <location>
        <position position="1"/>
    </location>
</feature>
<comment type="caution">
    <text evidence="6">The sequence shown here is derived from an EMBL/GenBank/DDBJ whole genome shotgun (WGS) entry which is preliminary data.</text>
</comment>
<proteinExistence type="predicted"/>
<evidence type="ECO:0000313" key="6">
    <source>
        <dbReference type="EMBL" id="CAL1542946.1"/>
    </source>
</evidence>
<dbReference type="PROSITE" id="PS01180">
    <property type="entry name" value="CUB"/>
    <property type="match status" value="1"/>
</dbReference>
<dbReference type="SUPFAM" id="SSF49854">
    <property type="entry name" value="Spermadhesin, CUB domain"/>
    <property type="match status" value="1"/>
</dbReference>
<dbReference type="InterPro" id="IPR000742">
    <property type="entry name" value="EGF"/>
</dbReference>
<sequence>TFLSALSSPQCYDGYIRQCRWWTWVVVATLGVLVVGGAAGVDGAATFTECGGKVEGPNGTIQTPNFPHQFPVPIRCRWVIQAPNASKIMIHFTQFFLRHSFYIIEYDNYVNPTTFRNKNFLGEFDAEDDVSMVLSYRKFVVIDLVVNDANNINLRVDDFLRDVHGFNITYRIAPRDLDTGQTSCSAKDCSYLGNCLASADYSDFSCHCFPGFWGKRCEMGPFCDPDKGMNLCHNGGSCK</sequence>
<reference evidence="6 7" key="1">
    <citation type="submission" date="2024-04" db="EMBL/GenBank/DDBJ databases">
        <authorList>
            <consortium name="Genoscope - CEA"/>
            <person name="William W."/>
        </authorList>
    </citation>
    <scope>NUCLEOTIDE SEQUENCE [LARGE SCALE GENOMIC DNA]</scope>
</reference>
<evidence type="ECO:0000256" key="2">
    <source>
        <dbReference type="PROSITE-ProRule" id="PRU00076"/>
    </source>
</evidence>
<dbReference type="CDD" id="cd00041">
    <property type="entry name" value="CUB"/>
    <property type="match status" value="1"/>
</dbReference>
<dbReference type="PROSITE" id="PS50026">
    <property type="entry name" value="EGF_3"/>
    <property type="match status" value="1"/>
</dbReference>
<dbReference type="InterPro" id="IPR000859">
    <property type="entry name" value="CUB_dom"/>
</dbReference>
<keyword evidence="2" id="KW-0245">EGF-like domain</keyword>
<dbReference type="PANTHER" id="PTHR46908">
    <property type="entry name" value="CUBILIN-LIKE PROTEIN"/>
    <property type="match status" value="1"/>
</dbReference>